<protein>
    <recommendedName>
        <fullName evidence="3">Secreted protein</fullName>
    </recommendedName>
</protein>
<evidence type="ECO:0008006" key="3">
    <source>
        <dbReference type="Google" id="ProtNLM"/>
    </source>
</evidence>
<dbReference type="AlphaFoldDB" id="A0A1C6RB98"/>
<evidence type="ECO:0000313" key="2">
    <source>
        <dbReference type="Proteomes" id="UP000199699"/>
    </source>
</evidence>
<evidence type="ECO:0000313" key="1">
    <source>
        <dbReference type="EMBL" id="SCL14258.1"/>
    </source>
</evidence>
<reference evidence="1 2" key="1">
    <citation type="submission" date="2016-06" db="EMBL/GenBank/DDBJ databases">
        <authorList>
            <person name="Kjaerup R.B."/>
            <person name="Dalgaard T.S."/>
            <person name="Juul-Madsen H.R."/>
        </authorList>
    </citation>
    <scope>NUCLEOTIDE SEQUENCE [LARGE SCALE GENOMIC DNA]</scope>
    <source>
        <strain evidence="1 2">DSM 43818</strain>
    </source>
</reference>
<keyword evidence="2" id="KW-1185">Reference proteome</keyword>
<dbReference type="OrthoDB" id="3245799at2"/>
<gene>
    <name evidence="1" type="ORF">GA0070616_0389</name>
</gene>
<proteinExistence type="predicted"/>
<dbReference type="RefSeq" id="WP_091075179.1">
    <property type="nucleotide sequence ID" value="NZ_FMHT01000003.1"/>
</dbReference>
<dbReference type="Proteomes" id="UP000199699">
    <property type="component" value="Unassembled WGS sequence"/>
</dbReference>
<dbReference type="STRING" id="145857.GA0070616_0389"/>
<accession>A0A1C6RB98</accession>
<sequence length="850" mass="90279">MTAFRESLVRGDVAAVEALLATLDEPARRRLGDELVDHVRHQQVIWWRTPEATALAVAAVGTLSTATKVATLLGRRTVMLRNVDVDSVIAVARQRGVTWLADLGYRLAERLRRNEPWANWHFTAGMLMAEKAAPPTGDAFVVGWAYAMSWQPPHNRRQPPPPLVDRLRADPFLDALLPRLFEVDGVGTELPFDGDDTSVPRALATLAAEGRLDRAALLDGVVGRLLRGDRPAALRPFLALHDHLEPTPGEVAARVDAYLRLLADAPGPVAALAQRTLRDSDGGAELESLLDAAQVVLGRPEKALVRAQLSWLDRLAGQHPVHAGKIAEVLAVGAEHPAADLRDRATTLAQRHGHRPAAPVTVTVAGDELPPPVSPAPAPPPITEVDELVEEVAGLLGHLWPAQAVERVLDGLVRLTTTDRDRLAAALLPVLRRERVGASDRLWAVFNVPIQLHGVLLAAAAPAEAATRRAQWSEILNASSAWALRPFRNRPAANPPQQSALTLLYCARLAEIGQRLAGRQDPGLLAVPTSTTGAIDPTALYERLAALGDRPVWRWDLTQALLRLPAGVDGPLAARAAALGTPAGRELADWLRGDTLPTPVYRIITVDRRERRGSYDFGYDRLPVRRTIVASTPPDGVADPLGLLTVPAHRSGEVRSRWQHLWPALLPGHRGLAAAHLLPEIARAAQEDARGTATVLTTFAECTGDGGPALDLALAYGLGARHEVDRAAALDALLALAAAGDLDAPGIGGHLGALAADGQVTLSRVAVPLRDAVTAGAPLSVWRLLAAALPPLLTAPTPPRGTPDLLTLAAETAGATGVRIEVPGLADLVARGGASRLVTEARRLAAALAA</sequence>
<dbReference type="EMBL" id="FMHT01000003">
    <property type="protein sequence ID" value="SCL14258.1"/>
    <property type="molecule type" value="Genomic_DNA"/>
</dbReference>
<organism evidence="1 2">
    <name type="scientific">Micromonospora nigra</name>
    <dbReference type="NCBI Taxonomy" id="145857"/>
    <lineage>
        <taxon>Bacteria</taxon>
        <taxon>Bacillati</taxon>
        <taxon>Actinomycetota</taxon>
        <taxon>Actinomycetes</taxon>
        <taxon>Micromonosporales</taxon>
        <taxon>Micromonosporaceae</taxon>
        <taxon>Micromonospora</taxon>
    </lineage>
</organism>
<name>A0A1C6RB98_9ACTN</name>